<sequence length="381" mass="39107">MRNSLGLLLRRGTVSAFSLAALCVPGGPAAAVPDPPGAEADVRTDAGARVAAEAAGLPFAQRYRALRHGGIVRAANTSVTCRRPLAPAPVSCPAARAGAAAANDGFDMSYTDVDSDPNTYNSSRATIALPAGARVAYARLYWGGNLRAGEQKPPRDNGRVLLAEPGGRYKEVLADTVVGHRVARGADAYQASADVTRLVGSSGAGAYTVAQVNVAKGHSAAGAWGGWTLVVAYEKESEPLRHLALWDGFGPLGPGEDQVVTVRDLDFPAGAAGRVGLVAYDGDRGLTGDALTVSDGWGPAVPLGNGAGPRDDVLDSTIADPAGTAASVRTPAYPNTLGYDSDVLDLGEGLRRGGDRLEFRLASPRDAAWAGVLFAAVDAKR</sequence>
<proteinExistence type="predicted"/>
<feature type="signal peptide" evidence="1">
    <location>
        <begin position="1"/>
        <end position="20"/>
    </location>
</feature>
<evidence type="ECO:0000256" key="1">
    <source>
        <dbReference type="SAM" id="SignalP"/>
    </source>
</evidence>
<dbReference type="AlphaFoldDB" id="A0A5A9ZWX8"/>
<dbReference type="RefSeq" id="WP_149515478.1">
    <property type="nucleotide sequence ID" value="NZ_VDFC01000077.1"/>
</dbReference>
<keyword evidence="3" id="KW-1185">Reference proteome</keyword>
<comment type="caution">
    <text evidence="2">The sequence shown here is derived from an EMBL/GenBank/DDBJ whole genome shotgun (WGS) entry which is preliminary data.</text>
</comment>
<dbReference type="Proteomes" id="UP000324965">
    <property type="component" value="Unassembled WGS sequence"/>
</dbReference>
<evidence type="ECO:0000313" key="3">
    <source>
        <dbReference type="Proteomes" id="UP000324965"/>
    </source>
</evidence>
<feature type="chain" id="PRO_5038961620" evidence="1">
    <location>
        <begin position="21"/>
        <end position="381"/>
    </location>
</feature>
<protein>
    <submittedName>
        <fullName evidence="2">DUF3344 domain-containing protein</fullName>
    </submittedName>
</protein>
<gene>
    <name evidence="2" type="ORF">FGF04_35370</name>
</gene>
<evidence type="ECO:0000313" key="2">
    <source>
        <dbReference type="EMBL" id="KAA0921874.1"/>
    </source>
</evidence>
<dbReference type="OrthoDB" id="3847058at2"/>
<organism evidence="2 3">
    <name type="scientific">Streptomyces apricus</name>
    <dbReference type="NCBI Taxonomy" id="1828112"/>
    <lineage>
        <taxon>Bacteria</taxon>
        <taxon>Bacillati</taxon>
        <taxon>Actinomycetota</taxon>
        <taxon>Actinomycetes</taxon>
        <taxon>Kitasatosporales</taxon>
        <taxon>Streptomycetaceae</taxon>
        <taxon>Streptomyces</taxon>
    </lineage>
</organism>
<reference evidence="2 3" key="1">
    <citation type="submission" date="2019-05" db="EMBL/GenBank/DDBJ databases">
        <authorList>
            <person name="Hariharan J."/>
            <person name="Choudoir M.J."/>
            <person name="Diebold P."/>
            <person name="Panke-Buisse K."/>
            <person name="Buckley D.H."/>
        </authorList>
    </citation>
    <scope>NUCLEOTIDE SEQUENCE [LARGE SCALE GENOMIC DNA]</scope>
    <source>
        <strain evidence="2 3">SUN51</strain>
    </source>
</reference>
<accession>A0A5A9ZWX8</accession>
<keyword evidence="1" id="KW-0732">Signal</keyword>
<name>A0A5A9ZWX8_9ACTN</name>
<dbReference type="EMBL" id="VDFC01000077">
    <property type="protein sequence ID" value="KAA0921874.1"/>
    <property type="molecule type" value="Genomic_DNA"/>
</dbReference>